<dbReference type="EMBL" id="MU864480">
    <property type="protein sequence ID" value="KAK4184629.1"/>
    <property type="molecule type" value="Genomic_DNA"/>
</dbReference>
<feature type="region of interest" description="Disordered" evidence="1">
    <location>
        <begin position="162"/>
        <end position="183"/>
    </location>
</feature>
<evidence type="ECO:0008006" key="4">
    <source>
        <dbReference type="Google" id="ProtNLM"/>
    </source>
</evidence>
<feature type="non-terminal residue" evidence="2">
    <location>
        <position position="369"/>
    </location>
</feature>
<organism evidence="2 3">
    <name type="scientific">Podospora australis</name>
    <dbReference type="NCBI Taxonomy" id="1536484"/>
    <lineage>
        <taxon>Eukaryota</taxon>
        <taxon>Fungi</taxon>
        <taxon>Dikarya</taxon>
        <taxon>Ascomycota</taxon>
        <taxon>Pezizomycotina</taxon>
        <taxon>Sordariomycetes</taxon>
        <taxon>Sordariomycetidae</taxon>
        <taxon>Sordariales</taxon>
        <taxon>Podosporaceae</taxon>
        <taxon>Podospora</taxon>
    </lineage>
</organism>
<feature type="region of interest" description="Disordered" evidence="1">
    <location>
        <begin position="67"/>
        <end position="90"/>
    </location>
</feature>
<dbReference type="PANTHER" id="PTHR38166:SF1">
    <property type="entry name" value="C2H2-TYPE DOMAIN-CONTAINING PROTEIN"/>
    <property type="match status" value="1"/>
</dbReference>
<dbReference type="Proteomes" id="UP001302126">
    <property type="component" value="Unassembled WGS sequence"/>
</dbReference>
<dbReference type="PANTHER" id="PTHR38166">
    <property type="entry name" value="C2H2-TYPE DOMAIN-CONTAINING PROTEIN-RELATED"/>
    <property type="match status" value="1"/>
</dbReference>
<feature type="compositionally biased region" description="Low complexity" evidence="1">
    <location>
        <begin position="1"/>
        <end position="20"/>
    </location>
</feature>
<accession>A0AAN7AFF6</accession>
<proteinExistence type="predicted"/>
<protein>
    <recommendedName>
        <fullName evidence="4">C2H2-type domain-containing protein</fullName>
    </recommendedName>
</protein>
<dbReference type="AlphaFoldDB" id="A0AAN7AFF6"/>
<reference evidence="2" key="1">
    <citation type="journal article" date="2023" name="Mol. Phylogenet. Evol.">
        <title>Genome-scale phylogeny and comparative genomics of the fungal order Sordariales.</title>
        <authorList>
            <person name="Hensen N."/>
            <person name="Bonometti L."/>
            <person name="Westerberg I."/>
            <person name="Brannstrom I.O."/>
            <person name="Guillou S."/>
            <person name="Cros-Aarteil S."/>
            <person name="Calhoun S."/>
            <person name="Haridas S."/>
            <person name="Kuo A."/>
            <person name="Mondo S."/>
            <person name="Pangilinan J."/>
            <person name="Riley R."/>
            <person name="LaButti K."/>
            <person name="Andreopoulos B."/>
            <person name="Lipzen A."/>
            <person name="Chen C."/>
            <person name="Yan M."/>
            <person name="Daum C."/>
            <person name="Ng V."/>
            <person name="Clum A."/>
            <person name="Steindorff A."/>
            <person name="Ohm R.A."/>
            <person name="Martin F."/>
            <person name="Silar P."/>
            <person name="Natvig D.O."/>
            <person name="Lalanne C."/>
            <person name="Gautier V."/>
            <person name="Ament-Velasquez S.L."/>
            <person name="Kruys A."/>
            <person name="Hutchinson M.I."/>
            <person name="Powell A.J."/>
            <person name="Barry K."/>
            <person name="Miller A.N."/>
            <person name="Grigoriev I.V."/>
            <person name="Debuchy R."/>
            <person name="Gladieux P."/>
            <person name="Hiltunen Thoren M."/>
            <person name="Johannesson H."/>
        </authorList>
    </citation>
    <scope>NUCLEOTIDE SEQUENCE</scope>
    <source>
        <strain evidence="2">PSN309</strain>
    </source>
</reference>
<sequence length="369" mass="41018">MSSPSYSRSCSAAAASAPSPGNSVKQQRLSGTVDLGKGGDRQVVQDERAERRASLAHRITLAEYPRKSPLSQTFSPGVSSHPRGTVAPINGSATSADILAAVLQEKHSLDPERSSRALRIWDAMAQCLEEICKSIDGVPGKCSPQPLISSTLRTLRTSIFDQDSEEDGGSTSAQDHSGVKYPCPFRKRNPQRFNIRDHDRCARAPFHSMAALRKHVASHHRSKSQSRQCRRCRVHFTNDKELLNHLMLPKDQICEVTGDLADSDPEDGVSEELQNTLLTSSDQWTWERLWALLFPEDIDIPNADFQPIMELAEVDQMFDACQDPLKANLRATLRVLLPAEIEDDYCGFLAGQLELVFDTHRANVMRQCL</sequence>
<keyword evidence="3" id="KW-1185">Reference proteome</keyword>
<evidence type="ECO:0000313" key="2">
    <source>
        <dbReference type="EMBL" id="KAK4184629.1"/>
    </source>
</evidence>
<gene>
    <name evidence="2" type="ORF">QBC35DRAFT_391266</name>
</gene>
<feature type="compositionally biased region" description="Polar residues" evidence="1">
    <location>
        <begin position="21"/>
        <end position="30"/>
    </location>
</feature>
<feature type="region of interest" description="Disordered" evidence="1">
    <location>
        <begin position="1"/>
        <end position="44"/>
    </location>
</feature>
<feature type="compositionally biased region" description="Polar residues" evidence="1">
    <location>
        <begin position="69"/>
        <end position="78"/>
    </location>
</feature>
<evidence type="ECO:0000313" key="3">
    <source>
        <dbReference type="Proteomes" id="UP001302126"/>
    </source>
</evidence>
<name>A0AAN7AFF6_9PEZI</name>
<reference evidence="2" key="2">
    <citation type="submission" date="2023-05" db="EMBL/GenBank/DDBJ databases">
        <authorList>
            <consortium name="Lawrence Berkeley National Laboratory"/>
            <person name="Steindorff A."/>
            <person name="Hensen N."/>
            <person name="Bonometti L."/>
            <person name="Westerberg I."/>
            <person name="Brannstrom I.O."/>
            <person name="Guillou S."/>
            <person name="Cros-Aarteil S."/>
            <person name="Calhoun S."/>
            <person name="Haridas S."/>
            <person name="Kuo A."/>
            <person name="Mondo S."/>
            <person name="Pangilinan J."/>
            <person name="Riley R."/>
            <person name="Labutti K."/>
            <person name="Andreopoulos B."/>
            <person name="Lipzen A."/>
            <person name="Chen C."/>
            <person name="Yanf M."/>
            <person name="Daum C."/>
            <person name="Ng V."/>
            <person name="Clum A."/>
            <person name="Ohm R."/>
            <person name="Martin F."/>
            <person name="Silar P."/>
            <person name="Natvig D."/>
            <person name="Lalanne C."/>
            <person name="Gautier V."/>
            <person name="Ament-Velasquez S.L."/>
            <person name="Kruys A."/>
            <person name="Hutchinson M.I."/>
            <person name="Powell A.J."/>
            <person name="Barry K."/>
            <person name="Miller A.N."/>
            <person name="Grigoriev I.V."/>
            <person name="Debuchy R."/>
            <person name="Gladieux P."/>
            <person name="Thoren M.H."/>
            <person name="Johannesson H."/>
        </authorList>
    </citation>
    <scope>NUCLEOTIDE SEQUENCE</scope>
    <source>
        <strain evidence="2">PSN309</strain>
    </source>
</reference>
<comment type="caution">
    <text evidence="2">The sequence shown here is derived from an EMBL/GenBank/DDBJ whole genome shotgun (WGS) entry which is preliminary data.</text>
</comment>
<evidence type="ECO:0000256" key="1">
    <source>
        <dbReference type="SAM" id="MobiDB-lite"/>
    </source>
</evidence>